<protein>
    <submittedName>
        <fullName evidence="2">Uncharacterized protein</fullName>
    </submittedName>
</protein>
<gene>
    <name evidence="2" type="ORF">Goshw_019343</name>
</gene>
<organism evidence="2 3">
    <name type="scientific">Gossypium schwendimanii</name>
    <name type="common">Cotton</name>
    <dbReference type="NCBI Taxonomy" id="34291"/>
    <lineage>
        <taxon>Eukaryota</taxon>
        <taxon>Viridiplantae</taxon>
        <taxon>Streptophyta</taxon>
        <taxon>Embryophyta</taxon>
        <taxon>Tracheophyta</taxon>
        <taxon>Spermatophyta</taxon>
        <taxon>Magnoliopsida</taxon>
        <taxon>eudicotyledons</taxon>
        <taxon>Gunneridae</taxon>
        <taxon>Pentapetalae</taxon>
        <taxon>rosids</taxon>
        <taxon>malvids</taxon>
        <taxon>Malvales</taxon>
        <taxon>Malvaceae</taxon>
        <taxon>Malvoideae</taxon>
        <taxon>Gossypium</taxon>
    </lineage>
</organism>
<dbReference type="OrthoDB" id="1430424at2759"/>
<comment type="caution">
    <text evidence="2">The sequence shown here is derived from an EMBL/GenBank/DDBJ whole genome shotgun (WGS) entry which is preliminary data.</text>
</comment>
<dbReference type="AlphaFoldDB" id="A0A7J9N609"/>
<sequence>MEEENMNLRLEALKKSLLENQKEKDELENRVTELEGSLHWY</sequence>
<keyword evidence="3" id="KW-1185">Reference proteome</keyword>
<evidence type="ECO:0000313" key="3">
    <source>
        <dbReference type="Proteomes" id="UP000593576"/>
    </source>
</evidence>
<reference evidence="2 3" key="1">
    <citation type="journal article" date="2019" name="Genome Biol. Evol.">
        <title>Insights into the evolution of the New World diploid cottons (Gossypium, subgenus Houzingenia) based on genome sequencing.</title>
        <authorList>
            <person name="Grover C.E."/>
            <person name="Arick M.A. 2nd"/>
            <person name="Thrash A."/>
            <person name="Conover J.L."/>
            <person name="Sanders W.S."/>
            <person name="Peterson D.G."/>
            <person name="Frelichowski J.E."/>
            <person name="Scheffler J.A."/>
            <person name="Scheffler B.E."/>
            <person name="Wendel J.F."/>
        </authorList>
    </citation>
    <scope>NUCLEOTIDE SEQUENCE [LARGE SCALE GENOMIC DNA]</scope>
    <source>
        <strain evidence="2">1</strain>
        <tissue evidence="2">Leaf</tissue>
    </source>
</reference>
<name>A0A7J9N609_GOSSC</name>
<evidence type="ECO:0000313" key="2">
    <source>
        <dbReference type="EMBL" id="MBA0878567.1"/>
    </source>
</evidence>
<evidence type="ECO:0000256" key="1">
    <source>
        <dbReference type="SAM" id="Coils"/>
    </source>
</evidence>
<keyword evidence="1" id="KW-0175">Coiled coil</keyword>
<accession>A0A7J9N609</accession>
<feature type="coiled-coil region" evidence="1">
    <location>
        <begin position="3"/>
        <end position="37"/>
    </location>
</feature>
<dbReference type="Proteomes" id="UP000593576">
    <property type="component" value="Unassembled WGS sequence"/>
</dbReference>
<dbReference type="EMBL" id="JABFAF010272132">
    <property type="protein sequence ID" value="MBA0878567.1"/>
    <property type="molecule type" value="Genomic_DNA"/>
</dbReference>
<proteinExistence type="predicted"/>